<accession>A0A2P2PUS6</accession>
<protein>
    <submittedName>
        <fullName evidence="1">Uncharacterized protein</fullName>
    </submittedName>
</protein>
<dbReference type="AlphaFoldDB" id="A0A2P2PUS6"/>
<evidence type="ECO:0000313" key="1">
    <source>
        <dbReference type="EMBL" id="MBX58497.1"/>
    </source>
</evidence>
<organism evidence="1">
    <name type="scientific">Rhizophora mucronata</name>
    <name type="common">Asiatic mangrove</name>
    <dbReference type="NCBI Taxonomy" id="61149"/>
    <lineage>
        <taxon>Eukaryota</taxon>
        <taxon>Viridiplantae</taxon>
        <taxon>Streptophyta</taxon>
        <taxon>Embryophyta</taxon>
        <taxon>Tracheophyta</taxon>
        <taxon>Spermatophyta</taxon>
        <taxon>Magnoliopsida</taxon>
        <taxon>eudicotyledons</taxon>
        <taxon>Gunneridae</taxon>
        <taxon>Pentapetalae</taxon>
        <taxon>rosids</taxon>
        <taxon>fabids</taxon>
        <taxon>Malpighiales</taxon>
        <taxon>Rhizophoraceae</taxon>
        <taxon>Rhizophora</taxon>
    </lineage>
</organism>
<dbReference type="EMBL" id="GGEC01078013">
    <property type="protein sequence ID" value="MBX58497.1"/>
    <property type="molecule type" value="Transcribed_RNA"/>
</dbReference>
<name>A0A2P2PUS6_RHIMU</name>
<proteinExistence type="predicted"/>
<reference evidence="1" key="1">
    <citation type="submission" date="2018-02" db="EMBL/GenBank/DDBJ databases">
        <title>Rhizophora mucronata_Transcriptome.</title>
        <authorList>
            <person name="Meera S.P."/>
            <person name="Sreeshan A."/>
            <person name="Augustine A."/>
        </authorList>
    </citation>
    <scope>NUCLEOTIDE SEQUENCE</scope>
    <source>
        <tissue evidence="1">Leaf</tissue>
    </source>
</reference>
<sequence>MCLGSKQLEGEIKELLS</sequence>